<accession>A0A1H7AYQ5</accession>
<reference evidence="2 3" key="1">
    <citation type="submission" date="2016-10" db="EMBL/GenBank/DDBJ databases">
        <authorList>
            <person name="de Groot N.N."/>
        </authorList>
    </citation>
    <scope>NUCLEOTIDE SEQUENCE [LARGE SCALE GENOMIC DNA]</scope>
    <source>
        <strain evidence="2 3">DSM 29340</strain>
    </source>
</reference>
<dbReference type="PANTHER" id="PTHR38342">
    <property type="entry name" value="SLR5037 PROTEIN"/>
    <property type="match status" value="1"/>
</dbReference>
<sequence>MIRLLRWLAVVTLVSLPVLGGASDLQPRAGWVVRLTDKPFDRLVEDVIGAIKANGLVVVTQAGPTKAAAARGIEIPGNRIIGAFNNDFAVRVIGTSVAAMIEAPIRFYVTENDDGSATLSYKTPSMIFSPYMDEGGAELDAIAAELDALFATVAQDAVDASQ</sequence>
<dbReference type="InterPro" id="IPR005180">
    <property type="entry name" value="DUF302"/>
</dbReference>
<dbReference type="Proteomes" id="UP000199379">
    <property type="component" value="Unassembled WGS sequence"/>
</dbReference>
<dbReference type="AlphaFoldDB" id="A0A1H7AYQ5"/>
<evidence type="ECO:0000313" key="3">
    <source>
        <dbReference type="Proteomes" id="UP000199379"/>
    </source>
</evidence>
<dbReference type="CDD" id="cd14797">
    <property type="entry name" value="DUF302"/>
    <property type="match status" value="1"/>
</dbReference>
<proteinExistence type="predicted"/>
<gene>
    <name evidence="2" type="ORF">SAMN05444007_106222</name>
</gene>
<dbReference type="EMBL" id="FNYD01000006">
    <property type="protein sequence ID" value="SEJ70723.1"/>
    <property type="molecule type" value="Genomic_DNA"/>
</dbReference>
<feature type="domain" description="DUF302" evidence="1">
    <location>
        <begin position="67"/>
        <end position="124"/>
    </location>
</feature>
<evidence type="ECO:0000259" key="1">
    <source>
        <dbReference type="Pfam" id="PF03625"/>
    </source>
</evidence>
<dbReference type="RefSeq" id="WP_092367242.1">
    <property type="nucleotide sequence ID" value="NZ_BMGV01000006.1"/>
</dbReference>
<dbReference type="Pfam" id="PF03625">
    <property type="entry name" value="DUF302"/>
    <property type="match status" value="1"/>
</dbReference>
<dbReference type="PANTHER" id="PTHR38342:SF1">
    <property type="entry name" value="SLR5037 PROTEIN"/>
    <property type="match status" value="1"/>
</dbReference>
<organism evidence="2 3">
    <name type="scientific">Cribrihabitans marinus</name>
    <dbReference type="NCBI Taxonomy" id="1227549"/>
    <lineage>
        <taxon>Bacteria</taxon>
        <taxon>Pseudomonadati</taxon>
        <taxon>Pseudomonadota</taxon>
        <taxon>Alphaproteobacteria</taxon>
        <taxon>Rhodobacterales</taxon>
        <taxon>Paracoccaceae</taxon>
        <taxon>Cribrihabitans</taxon>
    </lineage>
</organism>
<name>A0A1H7AYQ5_9RHOB</name>
<dbReference type="SUPFAM" id="SSF103247">
    <property type="entry name" value="TT1751-like"/>
    <property type="match status" value="1"/>
</dbReference>
<evidence type="ECO:0000313" key="2">
    <source>
        <dbReference type="EMBL" id="SEJ70723.1"/>
    </source>
</evidence>
<dbReference type="STRING" id="1227549.SAMN05444007_106222"/>
<dbReference type="Gene3D" id="3.30.310.70">
    <property type="entry name" value="TT1751-like domain"/>
    <property type="match status" value="1"/>
</dbReference>
<keyword evidence="3" id="KW-1185">Reference proteome</keyword>
<dbReference type="InterPro" id="IPR035923">
    <property type="entry name" value="TT1751-like_sf"/>
</dbReference>
<dbReference type="OrthoDB" id="5783872at2"/>
<protein>
    <submittedName>
        <fullName evidence="2">Uncharacterized conserved protein, DUF302 family</fullName>
    </submittedName>
</protein>